<dbReference type="EMBL" id="LRDH01000131">
    <property type="protein sequence ID" value="PPV12870.1"/>
    <property type="molecule type" value="Genomic_DNA"/>
</dbReference>
<keyword evidence="1" id="KW-1133">Transmembrane helix</keyword>
<feature type="transmembrane region" description="Helical" evidence="1">
    <location>
        <begin position="197"/>
        <end position="216"/>
    </location>
</feature>
<gene>
    <name evidence="3" type="ORF">AWN73_17610</name>
</gene>
<dbReference type="AlphaFoldDB" id="A0A2S7F7C7"/>
<dbReference type="RefSeq" id="WP_341457446.1">
    <property type="nucleotide sequence ID" value="NZ_LRDH01000131.1"/>
</dbReference>
<evidence type="ECO:0000313" key="3">
    <source>
        <dbReference type="EMBL" id="PPV12870.1"/>
    </source>
</evidence>
<proteinExistence type="predicted"/>
<keyword evidence="1" id="KW-0472">Membrane</keyword>
<reference evidence="3 4" key="1">
    <citation type="submission" date="2016-01" db="EMBL/GenBank/DDBJ databases">
        <title>Characterization of the Clostridium difficile lineages that are prevalent in Hong Kong and China.</title>
        <authorList>
            <person name="Kwok J.S.-L."/>
            <person name="Lam W.-Y."/>
            <person name="Ip M."/>
            <person name="Chan T.-F."/>
            <person name="Hawkey P.M."/>
            <person name="Tsui S.K.-W."/>
        </authorList>
    </citation>
    <scope>NUCLEOTIDE SEQUENCE [LARGE SCALE GENOMIC DNA]</scope>
    <source>
        <strain evidence="3 4">300064</strain>
    </source>
</reference>
<dbReference type="Proteomes" id="UP000238081">
    <property type="component" value="Unassembled WGS sequence"/>
</dbReference>
<evidence type="ECO:0000313" key="4">
    <source>
        <dbReference type="Proteomes" id="UP000238081"/>
    </source>
</evidence>
<name>A0A2S7F7C7_CLOBU</name>
<dbReference type="Pfam" id="PF05569">
    <property type="entry name" value="Peptidase_M56"/>
    <property type="match status" value="1"/>
</dbReference>
<organism evidence="3 4">
    <name type="scientific">Clostridium butyricum</name>
    <dbReference type="NCBI Taxonomy" id="1492"/>
    <lineage>
        <taxon>Bacteria</taxon>
        <taxon>Bacillati</taxon>
        <taxon>Bacillota</taxon>
        <taxon>Clostridia</taxon>
        <taxon>Eubacteriales</taxon>
        <taxon>Clostridiaceae</taxon>
        <taxon>Clostridium</taxon>
    </lineage>
</organism>
<dbReference type="InterPro" id="IPR008756">
    <property type="entry name" value="Peptidase_M56"/>
</dbReference>
<keyword evidence="1" id="KW-0812">Transmembrane</keyword>
<dbReference type="CDD" id="cd07341">
    <property type="entry name" value="M56_BlaR1_MecR1_like"/>
    <property type="match status" value="1"/>
</dbReference>
<evidence type="ECO:0000259" key="2">
    <source>
        <dbReference type="Pfam" id="PF05569"/>
    </source>
</evidence>
<dbReference type="PANTHER" id="PTHR34978">
    <property type="entry name" value="POSSIBLE SENSOR-TRANSDUCER PROTEIN BLAR"/>
    <property type="match status" value="1"/>
</dbReference>
<accession>A0A2S7F7C7</accession>
<comment type="caution">
    <text evidence="3">The sequence shown here is derived from an EMBL/GenBank/DDBJ whole genome shotgun (WGS) entry which is preliminary data.</text>
</comment>
<sequence>MLGISVLVIVMIYAAIKFNKRVRKSNSVYDEKIINLFEMCRIKAGINKNVKLIKSSFVKSPCIYGLIRPKILMSESILESREKINLEYIFLHELLHIKKNHILVNYIIFTLSTIHWFNPIIRYSLNKIKEDMEIICDLEVLNILDYNKKLQYGNLLLDLQEISTRAPWLPQMAGIINNKNKLKRRIEMIKKFKKSTYNKLSIIALIGVILIGGAVLTEAKTANANAYKAQVIEDKLDYDFVNDEEVIGKWEAVDFIKNEDDFNPSVKSWKGDLYLKDLIFLKDGQMAQPIAENVISDETTPVDWLTWTKGIVMHYGDKTASSYKIKEINGEKYMIYQWKSGDYTLRGQTPWYYVLKQVK</sequence>
<evidence type="ECO:0000256" key="1">
    <source>
        <dbReference type="SAM" id="Phobius"/>
    </source>
</evidence>
<feature type="transmembrane region" description="Helical" evidence="1">
    <location>
        <begin position="103"/>
        <end position="121"/>
    </location>
</feature>
<dbReference type="PANTHER" id="PTHR34978:SF3">
    <property type="entry name" value="SLR0241 PROTEIN"/>
    <property type="match status" value="1"/>
</dbReference>
<protein>
    <recommendedName>
        <fullName evidence="2">Peptidase M56 domain-containing protein</fullName>
    </recommendedName>
</protein>
<feature type="domain" description="Peptidase M56" evidence="2">
    <location>
        <begin position="2"/>
        <end position="189"/>
    </location>
</feature>
<dbReference type="InterPro" id="IPR052173">
    <property type="entry name" value="Beta-lactam_resp_regulator"/>
</dbReference>